<dbReference type="InterPro" id="IPR003593">
    <property type="entry name" value="AAA+_ATPase"/>
</dbReference>
<dbReference type="AlphaFoldDB" id="A0A1F5G690"/>
<evidence type="ECO:0000256" key="7">
    <source>
        <dbReference type="ARBA" id="ARBA00023125"/>
    </source>
</evidence>
<evidence type="ECO:0000256" key="8">
    <source>
        <dbReference type="HAMAP-Rule" id="MF_00377"/>
    </source>
</evidence>
<dbReference type="PRINTS" id="PR00051">
    <property type="entry name" value="DNAA"/>
</dbReference>
<feature type="region of interest" description="Domain IV, binds dsDNA" evidence="8">
    <location>
        <begin position="330"/>
        <end position="456"/>
    </location>
</feature>
<gene>
    <name evidence="8" type="primary">dnaA</name>
    <name evidence="14" type="ORF">A2693_00165</name>
</gene>
<keyword evidence="4 8" id="KW-0547">Nucleotide-binding</keyword>
<evidence type="ECO:0000256" key="10">
    <source>
        <dbReference type="RuleBase" id="RU000577"/>
    </source>
</evidence>
<dbReference type="NCBIfam" id="TIGR00362">
    <property type="entry name" value="DnaA"/>
    <property type="match status" value="1"/>
</dbReference>
<dbReference type="InterPro" id="IPR027417">
    <property type="entry name" value="P-loop_NTPase"/>
</dbReference>
<comment type="domain">
    <text evidence="8">Domain I is involved in oligomerization and binding regulators, domain II is flexibile and of varying length in different bacteria, domain III forms the AAA+ region, while domain IV binds dsDNA.</text>
</comment>
<dbReference type="GO" id="GO:0008289">
    <property type="term" value="F:lipid binding"/>
    <property type="evidence" value="ECO:0007669"/>
    <property type="project" value="UniProtKB-KW"/>
</dbReference>
<keyword evidence="3 8" id="KW-0235">DNA replication</keyword>
<keyword evidence="5 8" id="KW-0067">ATP-binding</keyword>
<evidence type="ECO:0000259" key="13">
    <source>
        <dbReference type="SMART" id="SM00760"/>
    </source>
</evidence>
<dbReference type="PANTHER" id="PTHR30050:SF2">
    <property type="entry name" value="CHROMOSOMAL REPLICATION INITIATOR PROTEIN DNAA"/>
    <property type="match status" value="1"/>
</dbReference>
<evidence type="ECO:0000256" key="2">
    <source>
        <dbReference type="ARBA" id="ARBA00022490"/>
    </source>
</evidence>
<feature type="region of interest" description="Domain I, interacts with DnaA modulators" evidence="8">
    <location>
        <begin position="1"/>
        <end position="101"/>
    </location>
</feature>
<comment type="function">
    <text evidence="8 10">Plays an essential role in the initiation and regulation of chromosomal replication. ATP-DnaA binds to the origin of replication (oriC) to initiate formation of the DNA replication initiation complex once per cell cycle. Binds the DnaA box (a 9 base pair repeat at the origin) and separates the double-stranded (ds)DNA. Forms a right-handed helical filament on oriC DNA; dsDNA binds to the exterior of the filament while single-stranded (ss)DNA is stabiized in the filament's interior. The ATP-DnaA-oriC complex binds and stabilizes one strand of the AT-rich DNA unwinding element (DUE), permitting loading of DNA polymerase. After initiation quickly degrades to an ADP-DnaA complex that is not apt for DNA replication. Binds acidic phospholipids.</text>
</comment>
<dbReference type="GO" id="GO:0006270">
    <property type="term" value="P:DNA replication initiation"/>
    <property type="evidence" value="ECO:0007669"/>
    <property type="project" value="UniProtKB-UniRule"/>
</dbReference>
<dbReference type="GO" id="GO:0005886">
    <property type="term" value="C:plasma membrane"/>
    <property type="evidence" value="ECO:0007669"/>
    <property type="project" value="TreeGrafter"/>
</dbReference>
<feature type="binding site" evidence="8">
    <location>
        <position position="159"/>
    </location>
    <ligand>
        <name>ATP</name>
        <dbReference type="ChEBI" id="CHEBI:30616"/>
    </ligand>
</feature>
<dbReference type="GO" id="GO:0003688">
    <property type="term" value="F:DNA replication origin binding"/>
    <property type="evidence" value="ECO:0007669"/>
    <property type="project" value="UniProtKB-UniRule"/>
</dbReference>
<dbReference type="InterPro" id="IPR010921">
    <property type="entry name" value="Trp_repressor/repl_initiator"/>
</dbReference>
<evidence type="ECO:0000256" key="5">
    <source>
        <dbReference type="ARBA" id="ARBA00022840"/>
    </source>
</evidence>
<dbReference type="InterPro" id="IPR013317">
    <property type="entry name" value="DnaA_dom"/>
</dbReference>
<dbReference type="Gene3D" id="1.10.8.60">
    <property type="match status" value="1"/>
</dbReference>
<dbReference type="Pfam" id="PF11638">
    <property type="entry name" value="DnaA_N"/>
    <property type="match status" value="1"/>
</dbReference>
<comment type="subcellular location">
    <subcellularLocation>
        <location evidence="8">Cytoplasm</location>
    </subcellularLocation>
</comment>
<dbReference type="Gene3D" id="3.30.300.180">
    <property type="match status" value="1"/>
</dbReference>
<evidence type="ECO:0000256" key="9">
    <source>
        <dbReference type="NCBIfam" id="TIGR00362"/>
    </source>
</evidence>
<organism evidence="14 15">
    <name type="scientific">Candidatus Curtissbacteria bacterium RIFCSPHIGHO2_01_FULL_40_12</name>
    <dbReference type="NCBI Taxonomy" id="1797710"/>
    <lineage>
        <taxon>Bacteria</taxon>
        <taxon>Candidatus Curtissiibacteriota</taxon>
    </lineage>
</organism>
<dbReference type="InterPro" id="IPR024633">
    <property type="entry name" value="DnaA_N_dom"/>
</dbReference>
<dbReference type="SMART" id="SM00382">
    <property type="entry name" value="AAA"/>
    <property type="match status" value="1"/>
</dbReference>
<protein>
    <recommendedName>
        <fullName evidence="8 9">Chromosomal replication initiator protein DnaA</fullName>
    </recommendedName>
</protein>
<feature type="binding site" evidence="8">
    <location>
        <position position="157"/>
    </location>
    <ligand>
        <name>ATP</name>
        <dbReference type="ChEBI" id="CHEBI:30616"/>
    </ligand>
</feature>
<dbReference type="SUPFAM" id="SSF48295">
    <property type="entry name" value="TrpR-like"/>
    <property type="match status" value="1"/>
</dbReference>
<keyword evidence="7 8" id="KW-0238">DNA-binding</keyword>
<evidence type="ECO:0000256" key="3">
    <source>
        <dbReference type="ARBA" id="ARBA00022705"/>
    </source>
</evidence>
<dbReference type="PROSITE" id="PS01008">
    <property type="entry name" value="DNAA"/>
    <property type="match status" value="1"/>
</dbReference>
<dbReference type="InterPro" id="IPR018312">
    <property type="entry name" value="Chromosome_initiator_DnaA_CS"/>
</dbReference>
<comment type="subunit">
    <text evidence="8">Oligomerizes as a right-handed, spiral filament on DNA at oriC.</text>
</comment>
<comment type="caution">
    <text evidence="14">The sequence shown here is derived from an EMBL/GenBank/DDBJ whole genome shotgun (WGS) entry which is preliminary data.</text>
</comment>
<comment type="similarity">
    <text evidence="1 8 11">Belongs to the DnaA family.</text>
</comment>
<dbReference type="Gene3D" id="3.40.50.300">
    <property type="entry name" value="P-loop containing nucleotide triphosphate hydrolases"/>
    <property type="match status" value="1"/>
</dbReference>
<evidence type="ECO:0000313" key="14">
    <source>
        <dbReference type="EMBL" id="OGD87359.1"/>
    </source>
</evidence>
<dbReference type="CDD" id="cd00009">
    <property type="entry name" value="AAA"/>
    <property type="match status" value="1"/>
</dbReference>
<comment type="caution">
    <text evidence="8">Lacks conserved residue(s) required for the propagation of feature annotation.</text>
</comment>
<dbReference type="SUPFAM" id="SSF52540">
    <property type="entry name" value="P-loop containing nucleoside triphosphate hydrolases"/>
    <property type="match status" value="1"/>
</dbReference>
<dbReference type="GO" id="GO:0005524">
    <property type="term" value="F:ATP binding"/>
    <property type="evidence" value="ECO:0007669"/>
    <property type="project" value="UniProtKB-UniRule"/>
</dbReference>
<evidence type="ECO:0000259" key="12">
    <source>
        <dbReference type="SMART" id="SM00382"/>
    </source>
</evidence>
<dbReference type="Pfam" id="PF00308">
    <property type="entry name" value="Bac_DnaA"/>
    <property type="match status" value="1"/>
</dbReference>
<dbReference type="GO" id="GO:0005737">
    <property type="term" value="C:cytoplasm"/>
    <property type="evidence" value="ECO:0007669"/>
    <property type="project" value="UniProtKB-SubCell"/>
</dbReference>
<dbReference type="PANTHER" id="PTHR30050">
    <property type="entry name" value="CHROMOSOMAL REPLICATION INITIATOR PROTEIN DNAA"/>
    <property type="match status" value="1"/>
</dbReference>
<dbReference type="Proteomes" id="UP000178577">
    <property type="component" value="Unassembled WGS sequence"/>
</dbReference>
<keyword evidence="6 8" id="KW-0446">Lipid-binding</keyword>
<feature type="binding site" evidence="8">
    <location>
        <position position="160"/>
    </location>
    <ligand>
        <name>ATP</name>
        <dbReference type="ChEBI" id="CHEBI:30616"/>
    </ligand>
</feature>
<evidence type="ECO:0000256" key="11">
    <source>
        <dbReference type="RuleBase" id="RU004227"/>
    </source>
</evidence>
<dbReference type="SMART" id="SM00760">
    <property type="entry name" value="Bac_DnaA_C"/>
    <property type="match status" value="1"/>
</dbReference>
<name>A0A1F5G690_9BACT</name>
<evidence type="ECO:0000256" key="6">
    <source>
        <dbReference type="ARBA" id="ARBA00023121"/>
    </source>
</evidence>
<feature type="region of interest" description="Domain III, AAA+ region" evidence="8">
    <location>
        <begin position="113"/>
        <end position="329"/>
    </location>
</feature>
<dbReference type="InterPro" id="IPR038454">
    <property type="entry name" value="DnaA_N_sf"/>
</dbReference>
<accession>A0A1F5G690</accession>
<dbReference type="Gene3D" id="1.10.1750.10">
    <property type="match status" value="1"/>
</dbReference>
<evidence type="ECO:0000256" key="1">
    <source>
        <dbReference type="ARBA" id="ARBA00006583"/>
    </source>
</evidence>
<dbReference type="GO" id="GO:0006275">
    <property type="term" value="P:regulation of DNA replication"/>
    <property type="evidence" value="ECO:0007669"/>
    <property type="project" value="UniProtKB-UniRule"/>
</dbReference>
<evidence type="ECO:0000313" key="15">
    <source>
        <dbReference type="Proteomes" id="UP000178577"/>
    </source>
</evidence>
<dbReference type="InterPro" id="IPR020591">
    <property type="entry name" value="Chromosome_initiator_DnaA-like"/>
</dbReference>
<feature type="domain" description="AAA+ ATPase" evidence="12">
    <location>
        <begin position="146"/>
        <end position="279"/>
    </location>
</feature>
<feature type="domain" description="Chromosomal replication initiator DnaA C-terminal" evidence="13">
    <location>
        <begin position="356"/>
        <end position="425"/>
    </location>
</feature>
<feature type="binding site" evidence="8">
    <location>
        <position position="161"/>
    </location>
    <ligand>
        <name>ATP</name>
        <dbReference type="ChEBI" id="CHEBI:30616"/>
    </ligand>
</feature>
<dbReference type="InterPro" id="IPR001957">
    <property type="entry name" value="Chromosome_initiator_DnaA"/>
</dbReference>
<dbReference type="InterPro" id="IPR013159">
    <property type="entry name" value="DnaA_C"/>
</dbReference>
<reference evidence="14 15" key="1">
    <citation type="journal article" date="2016" name="Nat. Commun.">
        <title>Thousands of microbial genomes shed light on interconnected biogeochemical processes in an aquifer system.</title>
        <authorList>
            <person name="Anantharaman K."/>
            <person name="Brown C.T."/>
            <person name="Hug L.A."/>
            <person name="Sharon I."/>
            <person name="Castelle C.J."/>
            <person name="Probst A.J."/>
            <person name="Thomas B.C."/>
            <person name="Singh A."/>
            <person name="Wilkins M.J."/>
            <person name="Karaoz U."/>
            <person name="Brodie E.L."/>
            <person name="Williams K.H."/>
            <person name="Hubbard S.S."/>
            <person name="Banfield J.F."/>
        </authorList>
    </citation>
    <scope>NUCLEOTIDE SEQUENCE [LARGE SCALE GENOMIC DNA]</scope>
</reference>
<dbReference type="EMBL" id="MFAY01000060">
    <property type="protein sequence ID" value="OGD87359.1"/>
    <property type="molecule type" value="Genomic_DNA"/>
</dbReference>
<dbReference type="CDD" id="cd06571">
    <property type="entry name" value="Bac_DnaA_C"/>
    <property type="match status" value="1"/>
</dbReference>
<evidence type="ECO:0000256" key="4">
    <source>
        <dbReference type="ARBA" id="ARBA00022741"/>
    </source>
</evidence>
<dbReference type="Pfam" id="PF08299">
    <property type="entry name" value="Bac_DnaA_C"/>
    <property type="match status" value="1"/>
</dbReference>
<sequence>MEAKKIWAKILSEIKRHVSASTFKTWFAGSFIVEYKKTAVKSVLIIAFKNNFLKEQVEKRYLPQVAKIASRELGEPTEILLIVTQKQNQIKEKGPIFSGVAPLQFLKTRQANDLKSDHTFDNFVVGNSNNLAYLVAKQVSENPGTNYNPLLFFGPTGVGKTHLLQAIGNAIKKRAIEAKILYASAEKFTNDYLESLSFKTQASFRARYRGSDVLLVDDIQFLAGKESTQEEFFYTFNELYLANRQIVIAADRHPKELGKLKERLVSRFLQGMVADIAPPDFEMKMAILKTKCKERGMSLDDESISYIANTCFGSARELEGVLISTFSLAKLSGNKVDLAKIKLIVERNQTNNQKATPQTIIEAVCSYFNVKPSDLSSPSRKSNLVFARQILMYLLRKELQLPLSAIGQFVGGRDHSTIIHGVEKVEKDVLSNQPRKDEVLRIRSLFNNYREVIGKT</sequence>
<keyword evidence="2 8" id="KW-0963">Cytoplasm</keyword>
<dbReference type="FunFam" id="3.40.50.300:FF:000668">
    <property type="entry name" value="Chromosomal replication initiator protein DnaA"/>
    <property type="match status" value="1"/>
</dbReference>
<dbReference type="HAMAP" id="MF_00377">
    <property type="entry name" value="DnaA_bact"/>
    <property type="match status" value="1"/>
</dbReference>
<proteinExistence type="inferred from homology"/>